<evidence type="ECO:0000259" key="8">
    <source>
        <dbReference type="Pfam" id="PF02687"/>
    </source>
</evidence>
<feature type="domain" description="ABC3 transporter permease C-terminal" evidence="8">
    <location>
        <begin position="274"/>
        <end position="395"/>
    </location>
</feature>
<dbReference type="PANTHER" id="PTHR30489:SF8">
    <property type="entry name" value="LIPOPROTEIN-RELEASING SYSTEM TRANSMEMBRANE PROTEIN LOLC"/>
    <property type="match status" value="1"/>
</dbReference>
<feature type="transmembrane region" description="Helical" evidence="7">
    <location>
        <begin position="365"/>
        <end position="389"/>
    </location>
</feature>
<comment type="similarity">
    <text evidence="2">Belongs to the ABC-4 integral membrane protein family. LolC/E subfamily.</text>
</comment>
<comment type="subcellular location">
    <subcellularLocation>
        <location evidence="1">Cell membrane</location>
        <topology evidence="1">Multi-pass membrane protein</topology>
    </subcellularLocation>
</comment>
<evidence type="ECO:0000313" key="10">
    <source>
        <dbReference type="Proteomes" id="UP001056834"/>
    </source>
</evidence>
<name>A0ABY4SVT6_9ENTR</name>
<evidence type="ECO:0000256" key="2">
    <source>
        <dbReference type="ARBA" id="ARBA00005236"/>
    </source>
</evidence>
<gene>
    <name evidence="9" type="ORF">M9405_01915</name>
</gene>
<keyword evidence="4 7" id="KW-0812">Transmembrane</keyword>
<evidence type="ECO:0000256" key="5">
    <source>
        <dbReference type="ARBA" id="ARBA00022989"/>
    </source>
</evidence>
<dbReference type="RefSeq" id="WP_250223025.1">
    <property type="nucleotide sequence ID" value="NZ_CP097762.1"/>
</dbReference>
<dbReference type="InterPro" id="IPR003838">
    <property type="entry name" value="ABC3_permease_C"/>
</dbReference>
<proteinExistence type="inferred from homology"/>
<keyword evidence="10" id="KW-1185">Reference proteome</keyword>
<accession>A0ABY4SVT6</accession>
<evidence type="ECO:0000256" key="3">
    <source>
        <dbReference type="ARBA" id="ARBA00022475"/>
    </source>
</evidence>
<evidence type="ECO:0000313" key="9">
    <source>
        <dbReference type="EMBL" id="URJ24901.1"/>
    </source>
</evidence>
<evidence type="ECO:0000256" key="7">
    <source>
        <dbReference type="SAM" id="Phobius"/>
    </source>
</evidence>
<evidence type="ECO:0000256" key="6">
    <source>
        <dbReference type="ARBA" id="ARBA00023136"/>
    </source>
</evidence>
<sequence>MARLTVLFTIALRYVWGKSINKFSRYIYWTSGFAVALGVMAMIVVSSVLNGFENEFKKDLLNFIPHILLTNLAGYVSIVNKPSVIFNDLNNEVSLKPLVISNVILQSNRQLACGIMLGIDPNNCEPLSDYIDSKYIRALVLGKYYIIIGSSIAKALGVCVNDQIRLIVPSVIQITPIGCIPSQRLFTVLNIYTDITEEVGYSDRILVNYSDAAVLMHYPFQCITGWHIWLHDPFLIYKKNYLGFSKDWIYKDWKEYKGSLFQAIKIEKNIMSLLLSIIIVTASFNIIAFLVLLISEKQIEIAVLRTYGITRVQILLIFIIQGMSNGVFGIILGTGLGIFLAKNLNQILYLLRVFPAVYQLPIELWYFQVLSIIFMTFSIIFLVTLYPAWKAASVYPAKILRYD</sequence>
<feature type="transmembrane region" description="Helical" evidence="7">
    <location>
        <begin position="270"/>
        <end position="294"/>
    </location>
</feature>
<keyword evidence="5 7" id="KW-1133">Transmembrane helix</keyword>
<dbReference type="PANTHER" id="PTHR30489">
    <property type="entry name" value="LIPOPROTEIN-RELEASING SYSTEM TRANSMEMBRANE PROTEIN LOLE"/>
    <property type="match status" value="1"/>
</dbReference>
<keyword evidence="6 7" id="KW-0472">Membrane</keyword>
<evidence type="ECO:0000256" key="1">
    <source>
        <dbReference type="ARBA" id="ARBA00004651"/>
    </source>
</evidence>
<feature type="transmembrane region" description="Helical" evidence="7">
    <location>
        <begin position="27"/>
        <end position="48"/>
    </location>
</feature>
<keyword evidence="3" id="KW-1003">Cell membrane</keyword>
<feature type="transmembrane region" description="Helical" evidence="7">
    <location>
        <begin position="60"/>
        <end position="78"/>
    </location>
</feature>
<organism evidence="9 10">
    <name type="scientific">Candidatus Blochmannia ocreatus</name>
    <name type="common">nom. nud.</name>
    <dbReference type="NCBI Taxonomy" id="251538"/>
    <lineage>
        <taxon>Bacteria</taxon>
        <taxon>Pseudomonadati</taxon>
        <taxon>Pseudomonadota</taxon>
        <taxon>Gammaproteobacteria</taxon>
        <taxon>Enterobacterales</taxon>
        <taxon>Enterobacteriaceae</taxon>
        <taxon>ant endosymbionts</taxon>
        <taxon>Candidatus Blochmanniella</taxon>
    </lineage>
</organism>
<dbReference type="Pfam" id="PF02687">
    <property type="entry name" value="FtsX"/>
    <property type="match status" value="1"/>
</dbReference>
<dbReference type="EMBL" id="CP097762">
    <property type="protein sequence ID" value="URJ24901.1"/>
    <property type="molecule type" value="Genomic_DNA"/>
</dbReference>
<evidence type="ECO:0000256" key="4">
    <source>
        <dbReference type="ARBA" id="ARBA00022692"/>
    </source>
</evidence>
<dbReference type="InterPro" id="IPR051447">
    <property type="entry name" value="Lipoprotein-release_system"/>
</dbReference>
<feature type="transmembrane region" description="Helical" evidence="7">
    <location>
        <begin position="315"/>
        <end position="341"/>
    </location>
</feature>
<dbReference type="Proteomes" id="UP001056834">
    <property type="component" value="Chromosome"/>
</dbReference>
<reference evidence="9" key="1">
    <citation type="submission" date="2022-05" db="EMBL/GenBank/DDBJ databases">
        <title>Impact of host demography and evolutionary history on endosymbiont molecular evolution: a test in carpenter ants (Genus Camponotus) and their Blochmannia endosymbionts.</title>
        <authorList>
            <person name="Manthey J.D."/>
            <person name="Giron J.C."/>
            <person name="Hruska J.P."/>
        </authorList>
    </citation>
    <scope>NUCLEOTIDE SEQUENCE</scope>
    <source>
        <strain evidence="9">C-006</strain>
    </source>
</reference>
<protein>
    <submittedName>
        <fullName evidence="9">FtsX-like permease family protein</fullName>
    </submittedName>
</protein>